<dbReference type="Proteomes" id="UP001153328">
    <property type="component" value="Unassembled WGS sequence"/>
</dbReference>
<feature type="compositionally biased region" description="Basic and acidic residues" evidence="1">
    <location>
        <begin position="77"/>
        <end position="94"/>
    </location>
</feature>
<protein>
    <submittedName>
        <fullName evidence="2">Uncharacterized protein</fullName>
    </submittedName>
</protein>
<feature type="compositionally biased region" description="Basic residues" evidence="1">
    <location>
        <begin position="208"/>
        <end position="230"/>
    </location>
</feature>
<proteinExistence type="predicted"/>
<dbReference type="EMBL" id="CAJVAX010000021">
    <property type="protein sequence ID" value="CAG7655813.1"/>
    <property type="molecule type" value="Genomic_DNA"/>
</dbReference>
<name>A0A9W4H6L5_9ACTN</name>
<accession>A0A9W4H6L5</accession>
<gene>
    <name evidence="2" type="ORF">SBRY_70252</name>
</gene>
<feature type="region of interest" description="Disordered" evidence="1">
    <location>
        <begin position="323"/>
        <end position="434"/>
    </location>
</feature>
<keyword evidence="3" id="KW-1185">Reference proteome</keyword>
<dbReference type="AlphaFoldDB" id="A0A9W4H6L5"/>
<feature type="compositionally biased region" description="Basic and acidic residues" evidence="1">
    <location>
        <begin position="361"/>
        <end position="372"/>
    </location>
</feature>
<feature type="region of interest" description="Disordered" evidence="1">
    <location>
        <begin position="23"/>
        <end position="287"/>
    </location>
</feature>
<organism evidence="2 3">
    <name type="scientific">Actinacidiphila bryophytorum</name>
    <dbReference type="NCBI Taxonomy" id="1436133"/>
    <lineage>
        <taxon>Bacteria</taxon>
        <taxon>Bacillati</taxon>
        <taxon>Actinomycetota</taxon>
        <taxon>Actinomycetes</taxon>
        <taxon>Kitasatosporales</taxon>
        <taxon>Streptomycetaceae</taxon>
        <taxon>Actinacidiphila</taxon>
    </lineage>
</organism>
<evidence type="ECO:0000313" key="2">
    <source>
        <dbReference type="EMBL" id="CAG7655813.1"/>
    </source>
</evidence>
<feature type="compositionally biased region" description="Basic residues" evidence="1">
    <location>
        <begin position="328"/>
        <end position="343"/>
    </location>
</feature>
<evidence type="ECO:0000256" key="1">
    <source>
        <dbReference type="SAM" id="MobiDB-lite"/>
    </source>
</evidence>
<comment type="caution">
    <text evidence="2">The sequence shown here is derived from an EMBL/GenBank/DDBJ whole genome shotgun (WGS) entry which is preliminary data.</text>
</comment>
<reference evidence="2" key="1">
    <citation type="submission" date="2021-06" db="EMBL/GenBank/DDBJ databases">
        <authorList>
            <person name="Arsene-Ploetze F."/>
        </authorList>
    </citation>
    <scope>NUCLEOTIDE SEQUENCE</scope>
    <source>
        <strain evidence="2">SBRY1</strain>
    </source>
</reference>
<feature type="compositionally biased region" description="Basic residues" evidence="1">
    <location>
        <begin position="24"/>
        <end position="61"/>
    </location>
</feature>
<sequence length="434" mass="49071">MRQRRLELLGEHRLGDRPRLLAHDHHRHPQPHRHVGFPHGHAHHGRTAAPQHRHRQTRRLHQPGDLRHEPVAAGRPAVHERGEHLGHDRRAGRSDHRRPGRLGLPDGPLECRHRGRQTGHRPGQEAGAVGEGRHRQDDHLHRPGGRRGPGAQRPGLQQHPDRRTAGQALTEHAPEGRQDLGAAVEGRRGDDEPGARRRHRAAQPGQRQRAHRQAPARVRHGPCRGRHPQHRLPQGHAPGRRHHQRQALPRARPGDRQHRLQRRSHRRDHRGQRPLPAALPQRGQGGYALRDGVLGDLLQDRPEHAGGLLLGGHAQPAARVAGLQGRDHLRRPRSGRGGQRPHARPAGGRLPQGRRQCRPHGQAERHRPHDVSRTQPYAYGLRAAERGVRQCSAGADRQTERRPPDLLTPPRVRPRSSPRPLSRDCPLRRAYTFR</sequence>
<feature type="compositionally biased region" description="Basic and acidic residues" evidence="1">
    <location>
        <begin position="131"/>
        <end position="141"/>
    </location>
</feature>
<feature type="compositionally biased region" description="Basic residues" evidence="1">
    <location>
        <begin position="259"/>
        <end position="272"/>
    </location>
</feature>
<evidence type="ECO:0000313" key="3">
    <source>
        <dbReference type="Proteomes" id="UP001153328"/>
    </source>
</evidence>
<feature type="compositionally biased region" description="Basic and acidic residues" evidence="1">
    <location>
        <begin position="185"/>
        <end position="195"/>
    </location>
</feature>
<feature type="compositionally biased region" description="Low complexity" evidence="1">
    <location>
        <begin position="149"/>
        <end position="158"/>
    </location>
</feature>